<dbReference type="OrthoDB" id="3161005at2759"/>
<comment type="caution">
    <text evidence="1">The sequence shown here is derived from an EMBL/GenBank/DDBJ whole genome shotgun (WGS) entry which is preliminary data.</text>
</comment>
<dbReference type="Proteomes" id="UP000383932">
    <property type="component" value="Unassembled WGS sequence"/>
</dbReference>
<evidence type="ECO:0000313" key="1">
    <source>
        <dbReference type="EMBL" id="KAB5592237.1"/>
    </source>
</evidence>
<proteinExistence type="predicted"/>
<reference evidence="1 2" key="1">
    <citation type="journal article" date="2019" name="Fungal Biol. Biotechnol.">
        <title>Draft genome sequence of fastidious pathogen Ceratobasidium theobromae, which causes vascular-streak dieback in Theobroma cacao.</title>
        <authorList>
            <person name="Ali S.S."/>
            <person name="Asman A."/>
            <person name="Shao J."/>
            <person name="Firmansyah A.P."/>
            <person name="Susilo A.W."/>
            <person name="Rosmana A."/>
            <person name="McMahon P."/>
            <person name="Junaid M."/>
            <person name="Guest D."/>
            <person name="Kheng T.Y."/>
            <person name="Meinhardt L.W."/>
            <person name="Bailey B.A."/>
        </authorList>
    </citation>
    <scope>NUCLEOTIDE SEQUENCE [LARGE SCALE GENOMIC DNA]</scope>
    <source>
        <strain evidence="1 2">CT2</strain>
    </source>
</reference>
<dbReference type="EMBL" id="SSOP01000072">
    <property type="protein sequence ID" value="KAB5592237.1"/>
    <property type="molecule type" value="Genomic_DNA"/>
</dbReference>
<gene>
    <name evidence="1" type="ORF">CTheo_4334</name>
</gene>
<accession>A0A5N5QLT0</accession>
<name>A0A5N5QLT0_9AGAM</name>
<sequence length="142" mass="16294">MTDPNHPIFKQFPELDPKLITIRDTPHPDWVWNQPPIAGTLTPGYAHRIPGQPYMPGSSTTWTAPLESSQVQFKPQEWQADFPGLWDDVPGSGTRQVEETWARWLFLLTYPTAKCHTCARFPCPAVMERRTIRRDLLDPQAV</sequence>
<keyword evidence="2" id="KW-1185">Reference proteome</keyword>
<organism evidence="1 2">
    <name type="scientific">Ceratobasidium theobromae</name>
    <dbReference type="NCBI Taxonomy" id="1582974"/>
    <lineage>
        <taxon>Eukaryota</taxon>
        <taxon>Fungi</taxon>
        <taxon>Dikarya</taxon>
        <taxon>Basidiomycota</taxon>
        <taxon>Agaricomycotina</taxon>
        <taxon>Agaricomycetes</taxon>
        <taxon>Cantharellales</taxon>
        <taxon>Ceratobasidiaceae</taxon>
        <taxon>Ceratobasidium</taxon>
    </lineage>
</organism>
<dbReference type="AlphaFoldDB" id="A0A5N5QLT0"/>
<evidence type="ECO:0000313" key="2">
    <source>
        <dbReference type="Proteomes" id="UP000383932"/>
    </source>
</evidence>
<protein>
    <submittedName>
        <fullName evidence="1">Uncharacterized protein</fullName>
    </submittedName>
</protein>